<evidence type="ECO:0000313" key="2">
    <source>
        <dbReference type="EMBL" id="KAJ8652694.1"/>
    </source>
</evidence>
<feature type="compositionally biased region" description="Acidic residues" evidence="1">
    <location>
        <begin position="677"/>
        <end position="686"/>
    </location>
</feature>
<dbReference type="InterPro" id="IPR041078">
    <property type="entry name" value="Plavaka"/>
</dbReference>
<dbReference type="Proteomes" id="UP001234581">
    <property type="component" value="Unassembled WGS sequence"/>
</dbReference>
<protein>
    <submittedName>
        <fullName evidence="2">Uncharacterized protein</fullName>
    </submittedName>
</protein>
<proteinExistence type="predicted"/>
<sequence>MTKEHKKDSRDRNPDVTNGIPNKRKRASIHQGEGSDDRTQPPRGTLSSLERKAASVAFDLNLSGAEYTRVVELVQDAFDEGKGSRDDTALSVNTLKKIKTRLQQDADPCSIVPFTHNSIDVSQAPDFPTSHIREFNDTVGPLTLVYRNIRDLCELLFSHPAFAETMILKPKVYMKSGCRVYKGLDSGRWWEELQNAFWDVPLFDIYTSLTVDDLHQLGGVYKHLLKCLESFLNEEADGKTKIKMINARSKILPQYSNLKRFNNGFLLSFLKNPTFNELCAHMAVVMCLIHDLIPLQMALTFRYFIDFFQQATAKEHTEDSLAAMSRSLKNYYKYSAIMEQFSASGMSFPKNHALLKYAGDIRQFGTISSFSTTHSERQHKRDSKDPAKHVNRANCNATKQMSDYVFHRDLLDDTYYNEDAHIPDNTCPPKSLYTLCSKVSSAPVTIMKLTKTRPDCHDLDALIKVYIEERFRQQPASERESTWVYDCTKVYAYQQLTVVEVDEDDGYRKSFIRAHPSFFGNARFDYVALKDNGVGQALLFLEITLCGRDETLQLCLLRRFTSMPGRHASGLQTLHVEDDLKIVSLDLILRPIHVVPEFSTMYTAVDGSKLYHQYLLNHDVNRYEWSRGVNNRLHIQKGDRVSWEIKGAKRIPPEYKQYDSDGNNQEHGNMKYKGYNDEEEDHEYMP</sequence>
<dbReference type="EMBL" id="JARTCD010000096">
    <property type="protein sequence ID" value="KAJ8652694.1"/>
    <property type="molecule type" value="Genomic_DNA"/>
</dbReference>
<accession>A0AAD7UTZ9</accession>
<dbReference type="AlphaFoldDB" id="A0AAD7UTZ9"/>
<evidence type="ECO:0000256" key="1">
    <source>
        <dbReference type="SAM" id="MobiDB-lite"/>
    </source>
</evidence>
<dbReference type="Pfam" id="PF18759">
    <property type="entry name" value="Plavaka"/>
    <property type="match status" value="1"/>
</dbReference>
<dbReference type="RefSeq" id="XP_058337608.1">
    <property type="nucleotide sequence ID" value="XM_058491603.1"/>
</dbReference>
<comment type="caution">
    <text evidence="2">The sequence shown here is derived from an EMBL/GenBank/DDBJ whole genome shotgun (WGS) entry which is preliminary data.</text>
</comment>
<feature type="compositionally biased region" description="Basic and acidic residues" evidence="1">
    <location>
        <begin position="1"/>
        <end position="14"/>
    </location>
</feature>
<gene>
    <name evidence="2" type="ORF">O0I10_011639</name>
</gene>
<dbReference type="GeneID" id="83219039"/>
<keyword evidence="3" id="KW-1185">Reference proteome</keyword>
<name>A0AAD7UTZ9_9FUNG</name>
<evidence type="ECO:0000313" key="3">
    <source>
        <dbReference type="Proteomes" id="UP001234581"/>
    </source>
</evidence>
<organism evidence="2 3">
    <name type="scientific">Lichtheimia ornata</name>
    <dbReference type="NCBI Taxonomy" id="688661"/>
    <lineage>
        <taxon>Eukaryota</taxon>
        <taxon>Fungi</taxon>
        <taxon>Fungi incertae sedis</taxon>
        <taxon>Mucoromycota</taxon>
        <taxon>Mucoromycotina</taxon>
        <taxon>Mucoromycetes</taxon>
        <taxon>Mucorales</taxon>
        <taxon>Lichtheimiaceae</taxon>
        <taxon>Lichtheimia</taxon>
    </lineage>
</organism>
<feature type="region of interest" description="Disordered" evidence="1">
    <location>
        <begin position="1"/>
        <end position="47"/>
    </location>
</feature>
<feature type="region of interest" description="Disordered" evidence="1">
    <location>
        <begin position="654"/>
        <end position="686"/>
    </location>
</feature>
<reference evidence="2 3" key="1">
    <citation type="submission" date="2023-03" db="EMBL/GenBank/DDBJ databases">
        <title>Genome sequence of Lichtheimia ornata CBS 291.66.</title>
        <authorList>
            <person name="Mohabir J.T."/>
            <person name="Shea T.P."/>
            <person name="Kurbessoian T."/>
            <person name="Berby B."/>
            <person name="Fontaine J."/>
            <person name="Livny J."/>
            <person name="Gnirke A."/>
            <person name="Stajich J.E."/>
            <person name="Cuomo C.A."/>
        </authorList>
    </citation>
    <scope>NUCLEOTIDE SEQUENCE [LARGE SCALE GENOMIC DNA]</scope>
    <source>
        <strain evidence="2">CBS 291.66</strain>
    </source>
</reference>